<protein>
    <submittedName>
        <fullName evidence="1">Uncharacterized protein</fullName>
    </submittedName>
</protein>
<reference evidence="2" key="1">
    <citation type="journal article" date="2019" name="Int. J. Syst. Evol. Microbiol.">
        <title>The Global Catalogue of Microorganisms (GCM) 10K type strain sequencing project: providing services to taxonomists for standard genome sequencing and annotation.</title>
        <authorList>
            <consortium name="The Broad Institute Genomics Platform"/>
            <consortium name="The Broad Institute Genome Sequencing Center for Infectious Disease"/>
            <person name="Wu L."/>
            <person name="Ma J."/>
        </authorList>
    </citation>
    <scope>NUCLEOTIDE SEQUENCE [LARGE SCALE GENOMIC DNA]</scope>
    <source>
        <strain evidence="2">JCM 17927</strain>
    </source>
</reference>
<proteinExistence type="predicted"/>
<dbReference type="Proteomes" id="UP001501175">
    <property type="component" value="Unassembled WGS sequence"/>
</dbReference>
<accession>A0ABP8MFI9</accession>
<dbReference type="RefSeq" id="WP_345240594.1">
    <property type="nucleotide sequence ID" value="NZ_BAABHD010000005.1"/>
</dbReference>
<name>A0ABP8MFI9_9BACT</name>
<sequence length="94" mass="11287">MNQENNINEEHQRLMAETRQLIEEARSYLVSQGKTIDLTKWVTIKEYVKRHKLESTNVVSNWIKRGIIPPDDIRDIPELNNLRLIRDRVYKENK</sequence>
<evidence type="ECO:0000313" key="2">
    <source>
        <dbReference type="Proteomes" id="UP001501175"/>
    </source>
</evidence>
<keyword evidence="2" id="KW-1185">Reference proteome</keyword>
<evidence type="ECO:0000313" key="1">
    <source>
        <dbReference type="EMBL" id="GAA4448744.1"/>
    </source>
</evidence>
<organism evidence="1 2">
    <name type="scientific">Nibrella saemangeumensis</name>
    <dbReference type="NCBI Taxonomy" id="1084526"/>
    <lineage>
        <taxon>Bacteria</taxon>
        <taxon>Pseudomonadati</taxon>
        <taxon>Bacteroidota</taxon>
        <taxon>Cytophagia</taxon>
        <taxon>Cytophagales</taxon>
        <taxon>Spirosomataceae</taxon>
        <taxon>Nibrella</taxon>
    </lineage>
</organism>
<gene>
    <name evidence="1" type="ORF">GCM10023189_07050</name>
</gene>
<dbReference type="EMBL" id="BAABHD010000005">
    <property type="protein sequence ID" value="GAA4448744.1"/>
    <property type="molecule type" value="Genomic_DNA"/>
</dbReference>
<comment type="caution">
    <text evidence="1">The sequence shown here is derived from an EMBL/GenBank/DDBJ whole genome shotgun (WGS) entry which is preliminary data.</text>
</comment>